<protein>
    <recommendedName>
        <fullName evidence="2">dTDP-4-dehydrorhamnose reductase</fullName>
        <ecNumber evidence="2">1.1.1.133</ecNumber>
    </recommendedName>
</protein>
<dbReference type="InterPro" id="IPR036291">
    <property type="entry name" value="NAD(P)-bd_dom_sf"/>
</dbReference>
<dbReference type="CDD" id="cd05254">
    <property type="entry name" value="dTDP_HR_like_SDR_e"/>
    <property type="match status" value="1"/>
</dbReference>
<gene>
    <name evidence="4" type="primary">rfbD</name>
    <name evidence="4" type="ORF">FH610_032145</name>
</gene>
<comment type="function">
    <text evidence="2">Catalyzes the reduction of dTDP-6-deoxy-L-lyxo-4-hexulose to yield dTDP-L-rhamnose.</text>
</comment>
<dbReference type="AlphaFoldDB" id="A0A5N6BHP4"/>
<dbReference type="GO" id="GO:0008831">
    <property type="term" value="F:dTDP-4-dehydrorhamnose reductase activity"/>
    <property type="evidence" value="ECO:0007669"/>
    <property type="project" value="UniProtKB-EC"/>
</dbReference>
<evidence type="ECO:0000259" key="3">
    <source>
        <dbReference type="Pfam" id="PF04321"/>
    </source>
</evidence>
<dbReference type="Proteomes" id="UP000313066">
    <property type="component" value="Unassembled WGS sequence"/>
</dbReference>
<dbReference type="SUPFAM" id="SSF51735">
    <property type="entry name" value="NAD(P)-binding Rossmann-fold domains"/>
    <property type="match status" value="1"/>
</dbReference>
<keyword evidence="2 4" id="KW-0560">Oxidoreductase</keyword>
<comment type="caution">
    <text evidence="4">The sequence shown here is derived from an EMBL/GenBank/DDBJ whole genome shotgun (WGS) entry which is preliminary data.</text>
</comment>
<dbReference type="InterPro" id="IPR005913">
    <property type="entry name" value="dTDP_dehydrorham_reduct"/>
</dbReference>
<dbReference type="RefSeq" id="WP_139578988.1">
    <property type="nucleotide sequence ID" value="NZ_VDMA02000021.1"/>
</dbReference>
<feature type="domain" description="RmlD-like substrate binding" evidence="3">
    <location>
        <begin position="1"/>
        <end position="273"/>
    </location>
</feature>
<dbReference type="EMBL" id="VDMA02000021">
    <property type="protein sequence ID" value="KAB8180557.1"/>
    <property type="molecule type" value="Genomic_DNA"/>
</dbReference>
<reference evidence="4 5" key="1">
    <citation type="submission" date="2019-10" db="EMBL/GenBank/DDBJ databases">
        <title>Nonomuraea sp. nov., isolated from Phyllanthus amarus.</title>
        <authorList>
            <person name="Klykleung N."/>
            <person name="Tanasupawat S."/>
        </authorList>
    </citation>
    <scope>NUCLEOTIDE SEQUENCE [LARGE SCALE GENOMIC DNA]</scope>
    <source>
        <strain evidence="4 5">CR1-09</strain>
    </source>
</reference>
<dbReference type="UniPathway" id="UPA00124"/>
<dbReference type="Pfam" id="PF04321">
    <property type="entry name" value="RmlD_sub_bind"/>
    <property type="match status" value="1"/>
</dbReference>
<dbReference type="Gene3D" id="3.90.25.10">
    <property type="entry name" value="UDP-galactose 4-epimerase, domain 1"/>
    <property type="match status" value="1"/>
</dbReference>
<evidence type="ECO:0000313" key="5">
    <source>
        <dbReference type="Proteomes" id="UP000313066"/>
    </source>
</evidence>
<dbReference type="EC" id="1.1.1.133" evidence="2"/>
<dbReference type="InterPro" id="IPR029903">
    <property type="entry name" value="RmlD-like-bd"/>
</dbReference>
<comment type="pathway">
    <text evidence="2">Carbohydrate biosynthesis; dTDP-L-rhamnose biosynthesis.</text>
</comment>
<dbReference type="NCBIfam" id="TIGR01214">
    <property type="entry name" value="rmlD"/>
    <property type="match status" value="1"/>
</dbReference>
<name>A0A5N6BHP4_9ACTN</name>
<dbReference type="Gene3D" id="3.40.50.720">
    <property type="entry name" value="NAD(P)-binding Rossmann-like Domain"/>
    <property type="match status" value="1"/>
</dbReference>
<comment type="similarity">
    <text evidence="1 2">Belongs to the dTDP-4-dehydrorhamnose reductase family.</text>
</comment>
<sequence length="280" mass="30195">MRWMVTGAKGMLGVDLMEALTGEDATGFGRDLDITDDGAVGDALDDLAPGVVVNCAAWTDVDGAETRPDEAMEVNGRAVEGLALACAKRGMRLIHISTDYVFDGMGREPYGEDDDPVRPVNAYGRSKLTGERAALEHGHTVVRTAWLYGARGRNFPATIIRLAAERETVSVVTDQVGQPTWSADLAARLVELGRSGAPGGVYHGTNAGRTTWYEFAREIFTLLGADPGRVVPTTSAAFARPAPRPAWSVLGHGRWARADLPPMRHWREALHAAWPYLSVS</sequence>
<accession>A0A5N6BHP4</accession>
<dbReference type="GO" id="GO:0019305">
    <property type="term" value="P:dTDP-rhamnose biosynthetic process"/>
    <property type="evidence" value="ECO:0007669"/>
    <property type="project" value="UniProtKB-UniPathway"/>
</dbReference>
<evidence type="ECO:0000256" key="2">
    <source>
        <dbReference type="RuleBase" id="RU364082"/>
    </source>
</evidence>
<evidence type="ECO:0000256" key="1">
    <source>
        <dbReference type="ARBA" id="ARBA00010944"/>
    </source>
</evidence>
<dbReference type="GO" id="GO:0005829">
    <property type="term" value="C:cytosol"/>
    <property type="evidence" value="ECO:0007669"/>
    <property type="project" value="TreeGrafter"/>
</dbReference>
<dbReference type="PANTHER" id="PTHR10491:SF4">
    <property type="entry name" value="METHIONINE ADENOSYLTRANSFERASE 2 SUBUNIT BETA"/>
    <property type="match status" value="1"/>
</dbReference>
<evidence type="ECO:0000313" key="4">
    <source>
        <dbReference type="EMBL" id="KAB8180557.1"/>
    </source>
</evidence>
<keyword evidence="5" id="KW-1185">Reference proteome</keyword>
<keyword evidence="2" id="KW-0521">NADP</keyword>
<proteinExistence type="inferred from homology"/>
<organism evidence="4 5">
    <name type="scientific">Microbispora catharanthi</name>
    <dbReference type="NCBI Taxonomy" id="1712871"/>
    <lineage>
        <taxon>Bacteria</taxon>
        <taxon>Bacillati</taxon>
        <taxon>Actinomycetota</taxon>
        <taxon>Actinomycetes</taxon>
        <taxon>Streptosporangiales</taxon>
        <taxon>Streptosporangiaceae</taxon>
        <taxon>Microbispora</taxon>
    </lineage>
</organism>
<dbReference type="PANTHER" id="PTHR10491">
    <property type="entry name" value="DTDP-4-DEHYDRORHAMNOSE REDUCTASE"/>
    <property type="match status" value="1"/>
</dbReference>